<dbReference type="InterPro" id="IPR005662">
    <property type="entry name" value="GTPase_Era-like"/>
</dbReference>
<evidence type="ECO:0000259" key="9">
    <source>
        <dbReference type="PROSITE" id="PS50823"/>
    </source>
</evidence>
<dbReference type="SUPFAM" id="SSF54814">
    <property type="entry name" value="Prokaryotic type KH domain (KH-domain type II)"/>
    <property type="match status" value="1"/>
</dbReference>
<dbReference type="NCBIfam" id="TIGR00436">
    <property type="entry name" value="era"/>
    <property type="match status" value="1"/>
</dbReference>
<evidence type="ECO:0000256" key="5">
    <source>
        <dbReference type="ARBA" id="ARBA00023134"/>
    </source>
</evidence>
<dbReference type="InterPro" id="IPR027417">
    <property type="entry name" value="P-loop_NTPase"/>
</dbReference>
<dbReference type="EMBL" id="LBPN01000026">
    <property type="protein sequence ID" value="KKP57701.1"/>
    <property type="molecule type" value="Genomic_DNA"/>
</dbReference>
<keyword evidence="4 6" id="KW-0694">RNA-binding</keyword>
<evidence type="ECO:0000256" key="7">
    <source>
        <dbReference type="PROSITE-ProRule" id="PRU01050"/>
    </source>
</evidence>
<evidence type="ECO:0000256" key="2">
    <source>
        <dbReference type="ARBA" id="ARBA00020484"/>
    </source>
</evidence>
<dbReference type="Proteomes" id="UP000034176">
    <property type="component" value="Unassembled WGS sequence"/>
</dbReference>
<evidence type="ECO:0000256" key="1">
    <source>
        <dbReference type="ARBA" id="ARBA00007921"/>
    </source>
</evidence>
<organism evidence="11 12">
    <name type="scientific">Candidatus Gottesmanbacteria bacterium GW2011_GWA1_34_13</name>
    <dbReference type="NCBI Taxonomy" id="1618434"/>
    <lineage>
        <taxon>Bacteria</taxon>
        <taxon>Candidatus Gottesmaniibacteriota</taxon>
    </lineage>
</organism>
<dbReference type="GO" id="GO:0070181">
    <property type="term" value="F:small ribosomal subunit rRNA binding"/>
    <property type="evidence" value="ECO:0007669"/>
    <property type="project" value="UniProtKB-UniRule"/>
</dbReference>
<feature type="region of interest" description="G1" evidence="7">
    <location>
        <begin position="17"/>
        <end position="24"/>
    </location>
</feature>
<dbReference type="PROSITE" id="PS50823">
    <property type="entry name" value="KH_TYPE_2"/>
    <property type="match status" value="1"/>
</dbReference>
<evidence type="ECO:0000256" key="4">
    <source>
        <dbReference type="ARBA" id="ARBA00022884"/>
    </source>
</evidence>
<dbReference type="SUPFAM" id="SSF52540">
    <property type="entry name" value="P-loop containing nucleoside triphosphate hydrolases"/>
    <property type="match status" value="1"/>
</dbReference>
<protein>
    <recommendedName>
        <fullName evidence="2 6">GTPase Era</fullName>
    </recommendedName>
</protein>
<comment type="subunit">
    <text evidence="6">Monomer.</text>
</comment>
<dbReference type="InterPro" id="IPR006073">
    <property type="entry name" value="GTP-bd"/>
</dbReference>
<dbReference type="PROSITE" id="PS51713">
    <property type="entry name" value="G_ERA"/>
    <property type="match status" value="1"/>
</dbReference>
<dbReference type="InterPro" id="IPR005225">
    <property type="entry name" value="Small_GTP-bd"/>
</dbReference>
<dbReference type="GO" id="GO:0005886">
    <property type="term" value="C:plasma membrane"/>
    <property type="evidence" value="ECO:0007669"/>
    <property type="project" value="UniProtKB-SubCell"/>
</dbReference>
<comment type="subcellular location">
    <subcellularLocation>
        <location evidence="6">Cytoplasm</location>
    </subcellularLocation>
    <subcellularLocation>
        <location evidence="6">Cell membrane</location>
        <topology evidence="6">Peripheral membrane protein</topology>
    </subcellularLocation>
</comment>
<feature type="region of interest" description="G5" evidence="7">
    <location>
        <begin position="153"/>
        <end position="155"/>
    </location>
</feature>
<comment type="caution">
    <text evidence="11">The sequence shown here is derived from an EMBL/GenBank/DDBJ whole genome shotgun (WGS) entry which is preliminary data.</text>
</comment>
<keyword evidence="6" id="KW-1003">Cell membrane</keyword>
<dbReference type="CDD" id="cd22534">
    <property type="entry name" value="KH-II_Era"/>
    <property type="match status" value="1"/>
</dbReference>
<feature type="binding site" evidence="6">
    <location>
        <begin position="128"/>
        <end position="131"/>
    </location>
    <ligand>
        <name>GTP</name>
        <dbReference type="ChEBI" id="CHEBI:37565"/>
    </ligand>
</feature>
<gene>
    <name evidence="6" type="primary">era</name>
    <name evidence="11" type="ORF">UR52_C0026G0004</name>
</gene>
<evidence type="ECO:0000259" key="10">
    <source>
        <dbReference type="PROSITE" id="PS51713"/>
    </source>
</evidence>
<evidence type="ECO:0000256" key="6">
    <source>
        <dbReference type="HAMAP-Rule" id="MF_00367"/>
    </source>
</evidence>
<dbReference type="InterPro" id="IPR009019">
    <property type="entry name" value="KH_sf_prok-type"/>
</dbReference>
<dbReference type="NCBIfam" id="NF000908">
    <property type="entry name" value="PRK00089.1"/>
    <property type="match status" value="1"/>
</dbReference>
<dbReference type="PANTHER" id="PTHR42698">
    <property type="entry name" value="GTPASE ERA"/>
    <property type="match status" value="1"/>
</dbReference>
<dbReference type="NCBIfam" id="TIGR00231">
    <property type="entry name" value="small_GTP"/>
    <property type="match status" value="1"/>
</dbReference>
<dbReference type="PATRIC" id="fig|1618434.3.peg.566"/>
<dbReference type="InterPro" id="IPR004044">
    <property type="entry name" value="KH_dom_type_2"/>
</dbReference>
<feature type="binding site" evidence="6">
    <location>
        <begin position="17"/>
        <end position="24"/>
    </location>
    <ligand>
        <name>GTP</name>
        <dbReference type="ChEBI" id="CHEBI:37565"/>
    </ligand>
</feature>
<dbReference type="Gene3D" id="3.30.300.20">
    <property type="match status" value="1"/>
</dbReference>
<accession>A0A0G0B267</accession>
<dbReference type="GO" id="GO:0043024">
    <property type="term" value="F:ribosomal small subunit binding"/>
    <property type="evidence" value="ECO:0007669"/>
    <property type="project" value="TreeGrafter"/>
</dbReference>
<dbReference type="HAMAP" id="MF_00367">
    <property type="entry name" value="GTPase_Era"/>
    <property type="match status" value="1"/>
</dbReference>
<feature type="region of interest" description="G2" evidence="7">
    <location>
        <begin position="43"/>
        <end position="47"/>
    </location>
</feature>
<reference evidence="11 12" key="1">
    <citation type="journal article" date="2015" name="Nature">
        <title>rRNA introns, odd ribosomes, and small enigmatic genomes across a large radiation of phyla.</title>
        <authorList>
            <person name="Brown C.T."/>
            <person name="Hug L.A."/>
            <person name="Thomas B.C."/>
            <person name="Sharon I."/>
            <person name="Castelle C.J."/>
            <person name="Singh A."/>
            <person name="Wilkins M.J."/>
            <person name="Williams K.H."/>
            <person name="Banfield J.F."/>
        </authorList>
    </citation>
    <scope>NUCLEOTIDE SEQUENCE [LARGE SCALE GENOMIC DNA]</scope>
</reference>
<dbReference type="PANTHER" id="PTHR42698:SF1">
    <property type="entry name" value="GTPASE ERA, MITOCHONDRIAL"/>
    <property type="match status" value="1"/>
</dbReference>
<keyword evidence="6" id="KW-0690">Ribosome biogenesis</keyword>
<sequence length="295" mass="33741">MLKYKPMTKMGVVLIVGRPNVGKSTLLNNLLRQKVSITSPRPQTTRFPLEAVYEDERGQIIFVDTPGIFNSTPDKLSKTINASVETALDRESDVILYMIDPTRPRDSEENKILGMVRKIKIPKILAINKIDLPQTHSAEYAFYEDEFPVVIKISAQTHANLNKLLDEIFSLLPEKSPLIDTAKMVQPALNLDSKTFIAEIIREKIFLNTHDEVPYTVNTYVEQIKERRVNQIYIKAKIITTNEQYKKMLIGRHGIMIKEIGMAVRKELEAATGKKIYIDLTVEVNADWQETWNPT</sequence>
<keyword evidence="5 6" id="KW-0342">GTP-binding</keyword>
<name>A0A0G0B267_9BACT</name>
<dbReference type="InterPro" id="IPR030388">
    <property type="entry name" value="G_ERA_dom"/>
</dbReference>
<evidence type="ECO:0000313" key="11">
    <source>
        <dbReference type="EMBL" id="KKP57701.1"/>
    </source>
</evidence>
<dbReference type="GO" id="GO:0005829">
    <property type="term" value="C:cytosol"/>
    <property type="evidence" value="ECO:0007669"/>
    <property type="project" value="TreeGrafter"/>
</dbReference>
<dbReference type="PRINTS" id="PR00326">
    <property type="entry name" value="GTP1OBG"/>
</dbReference>
<keyword evidence="3 6" id="KW-0547">Nucleotide-binding</keyword>
<feature type="domain" description="Era-type G" evidence="10">
    <location>
        <begin position="9"/>
        <end position="174"/>
    </location>
</feature>
<keyword evidence="6" id="KW-0699">rRNA-binding</keyword>
<dbReference type="GO" id="GO:0005525">
    <property type="term" value="F:GTP binding"/>
    <property type="evidence" value="ECO:0007669"/>
    <property type="project" value="UniProtKB-UniRule"/>
</dbReference>
<dbReference type="GO" id="GO:0000028">
    <property type="term" value="P:ribosomal small subunit assembly"/>
    <property type="evidence" value="ECO:0007669"/>
    <property type="project" value="TreeGrafter"/>
</dbReference>
<dbReference type="InterPro" id="IPR015946">
    <property type="entry name" value="KH_dom-like_a/b"/>
</dbReference>
<evidence type="ECO:0000256" key="8">
    <source>
        <dbReference type="RuleBase" id="RU003761"/>
    </source>
</evidence>
<feature type="region of interest" description="G3" evidence="7">
    <location>
        <begin position="64"/>
        <end position="67"/>
    </location>
</feature>
<keyword evidence="6" id="KW-0963">Cytoplasm</keyword>
<dbReference type="GO" id="GO:0003924">
    <property type="term" value="F:GTPase activity"/>
    <property type="evidence" value="ECO:0007669"/>
    <property type="project" value="UniProtKB-UniRule"/>
</dbReference>
<comment type="function">
    <text evidence="6">An essential GTPase that binds both GDP and GTP, with rapid nucleotide exchange. Plays a role in 16S rRNA processing and 30S ribosomal subunit biogenesis and possibly also in cell cycle regulation and energy metabolism.</text>
</comment>
<comment type="similarity">
    <text evidence="1 6 7 8">Belongs to the TRAFAC class TrmE-Era-EngA-EngB-Septin-like GTPase superfamily. Era GTPase family.</text>
</comment>
<dbReference type="CDD" id="cd04163">
    <property type="entry name" value="Era"/>
    <property type="match status" value="1"/>
</dbReference>
<dbReference type="Pfam" id="PF01926">
    <property type="entry name" value="MMR_HSR1"/>
    <property type="match status" value="1"/>
</dbReference>
<dbReference type="STRING" id="1618434.UR52_C0026G0004"/>
<feature type="binding site" evidence="6">
    <location>
        <begin position="64"/>
        <end position="68"/>
    </location>
    <ligand>
        <name>GTP</name>
        <dbReference type="ChEBI" id="CHEBI:37565"/>
    </ligand>
</feature>
<feature type="region of interest" description="G4" evidence="7">
    <location>
        <begin position="128"/>
        <end position="131"/>
    </location>
</feature>
<feature type="domain" description="KH type-2" evidence="9">
    <location>
        <begin position="201"/>
        <end position="286"/>
    </location>
</feature>
<evidence type="ECO:0000313" key="12">
    <source>
        <dbReference type="Proteomes" id="UP000034176"/>
    </source>
</evidence>
<proteinExistence type="inferred from homology"/>
<dbReference type="AlphaFoldDB" id="A0A0G0B267"/>
<keyword evidence="6" id="KW-0472">Membrane</keyword>
<dbReference type="Gene3D" id="3.40.50.300">
    <property type="entry name" value="P-loop containing nucleotide triphosphate hydrolases"/>
    <property type="match status" value="1"/>
</dbReference>
<evidence type="ECO:0000256" key="3">
    <source>
        <dbReference type="ARBA" id="ARBA00022741"/>
    </source>
</evidence>
<dbReference type="Pfam" id="PF07650">
    <property type="entry name" value="KH_2"/>
    <property type="match status" value="1"/>
</dbReference>